<reference evidence="2 3" key="1">
    <citation type="journal article" date="2016" name="Sci. Rep.">
        <title>Penicillium arizonense, a new, genome sequenced fungal species, reveals a high chemical diversity in secreted metabolites.</title>
        <authorList>
            <person name="Grijseels S."/>
            <person name="Nielsen J.C."/>
            <person name="Randelovic M."/>
            <person name="Nielsen J."/>
            <person name="Nielsen K.F."/>
            <person name="Workman M."/>
            <person name="Frisvad J.C."/>
        </authorList>
    </citation>
    <scope>NUCLEOTIDE SEQUENCE [LARGE SCALE GENOMIC DNA]</scope>
    <source>
        <strain evidence="2 3">CBS 141311</strain>
    </source>
</reference>
<name>A0A1F5L5F3_PENAI</name>
<keyword evidence="3" id="KW-1185">Reference proteome</keyword>
<dbReference type="AlphaFoldDB" id="A0A1F5L5F3"/>
<dbReference type="RefSeq" id="XP_022483908.1">
    <property type="nucleotide sequence ID" value="XM_022636250.1"/>
</dbReference>
<dbReference type="EMBL" id="LXJU01000028">
    <property type="protein sequence ID" value="OGE48453.1"/>
    <property type="molecule type" value="Genomic_DNA"/>
</dbReference>
<evidence type="ECO:0000313" key="2">
    <source>
        <dbReference type="EMBL" id="OGE48453.1"/>
    </source>
</evidence>
<evidence type="ECO:0000256" key="1">
    <source>
        <dbReference type="SAM" id="MobiDB-lite"/>
    </source>
</evidence>
<feature type="region of interest" description="Disordered" evidence="1">
    <location>
        <begin position="1"/>
        <end position="20"/>
    </location>
</feature>
<gene>
    <name evidence="2" type="ORF">PENARI_c028G11951</name>
</gene>
<sequence length="129" mass="14226">MKSRSMENTNHIFGTGSGKESDVANTFPSALDGSRQELNYNDCSLKIDWNDQYLISNNEVSTPFFFENTGELQGRLAHILQKQRQIQAPLPVSRVEQPITAGIPITVTMLHQAKAQLQPTGPEAGLLGE</sequence>
<feature type="compositionally biased region" description="Polar residues" evidence="1">
    <location>
        <begin position="1"/>
        <end position="12"/>
    </location>
</feature>
<protein>
    <submittedName>
        <fullName evidence="2">Uncharacterized protein</fullName>
    </submittedName>
</protein>
<dbReference type="GeneID" id="34580984"/>
<comment type="caution">
    <text evidence="2">The sequence shown here is derived from an EMBL/GenBank/DDBJ whole genome shotgun (WGS) entry which is preliminary data.</text>
</comment>
<dbReference type="OrthoDB" id="4496470at2759"/>
<dbReference type="Proteomes" id="UP000177622">
    <property type="component" value="Unassembled WGS sequence"/>
</dbReference>
<evidence type="ECO:0000313" key="3">
    <source>
        <dbReference type="Proteomes" id="UP000177622"/>
    </source>
</evidence>
<proteinExistence type="predicted"/>
<organism evidence="2 3">
    <name type="scientific">Penicillium arizonense</name>
    <dbReference type="NCBI Taxonomy" id="1835702"/>
    <lineage>
        <taxon>Eukaryota</taxon>
        <taxon>Fungi</taxon>
        <taxon>Dikarya</taxon>
        <taxon>Ascomycota</taxon>
        <taxon>Pezizomycotina</taxon>
        <taxon>Eurotiomycetes</taxon>
        <taxon>Eurotiomycetidae</taxon>
        <taxon>Eurotiales</taxon>
        <taxon>Aspergillaceae</taxon>
        <taxon>Penicillium</taxon>
    </lineage>
</organism>
<accession>A0A1F5L5F3</accession>